<dbReference type="Gene3D" id="1.10.10.10">
    <property type="entry name" value="Winged helix-like DNA-binding domain superfamily/Winged helix DNA-binding domain"/>
    <property type="match status" value="1"/>
</dbReference>
<organism evidence="1 2">
    <name type="scientific">Dorea longicatena</name>
    <dbReference type="NCBI Taxonomy" id="88431"/>
    <lineage>
        <taxon>Bacteria</taxon>
        <taxon>Bacillati</taxon>
        <taxon>Bacillota</taxon>
        <taxon>Clostridia</taxon>
        <taxon>Lachnospirales</taxon>
        <taxon>Lachnospiraceae</taxon>
        <taxon>Dorea</taxon>
    </lineage>
</organism>
<dbReference type="Proteomes" id="UP000095485">
    <property type="component" value="Unassembled WGS sequence"/>
</dbReference>
<reference evidence="1 2" key="1">
    <citation type="submission" date="2015-09" db="EMBL/GenBank/DDBJ databases">
        <authorList>
            <consortium name="Pathogen Informatics"/>
        </authorList>
    </citation>
    <scope>NUCLEOTIDE SEQUENCE [LARGE SCALE GENOMIC DNA]</scope>
    <source>
        <strain evidence="1 2">2789STDY5834914</strain>
    </source>
</reference>
<dbReference type="GeneID" id="96227488"/>
<dbReference type="AlphaFoldDB" id="A0A174JMF5"/>
<proteinExistence type="predicted"/>
<dbReference type="InterPro" id="IPR036388">
    <property type="entry name" value="WH-like_DNA-bd_sf"/>
</dbReference>
<dbReference type="EMBL" id="CZAY01000001">
    <property type="protein sequence ID" value="CUO99336.1"/>
    <property type="molecule type" value="Genomic_DNA"/>
</dbReference>
<gene>
    <name evidence="1" type="ORF">ERS852526_00176</name>
</gene>
<sequence length="359" mass="41806">MEEETIDLPADNIEDKKEKIRKLVEEGYTNREIADQTGIPFGTVGYHAARFRKKEKEPVDNSDRHLCKTCKFRSKEFLDNDELDIYLQRYTIFDNPFLPQEFVEQLCKEYEGTIYYDRLILGLWKRAEGAIYKRFADDPEKFRCEVLEGPADNPEHKQFRKNDIVSIEIGLDFGGNQSGHSFVARGYTDDYRDVIGIMSKRVMAKDQGEDIDSNMLDQLFCDFVQEVIDKYGVIVKHGDYVEYCNVESVYYDNAETVLGNSIRNAVEKRFPWIIVRKAKKASIIDRIRCTVRLMGAGRFWITEDCKSLQTALSDAVWNKDVKDKDERLDDGSTDIDSLDAFEYTIERDMRDLIEEVENV</sequence>
<dbReference type="InterPro" id="IPR016032">
    <property type="entry name" value="Sig_transdc_resp-reg_C-effctor"/>
</dbReference>
<accession>A0A174JMF5</accession>
<evidence type="ECO:0000313" key="2">
    <source>
        <dbReference type="Proteomes" id="UP000095485"/>
    </source>
</evidence>
<protein>
    <submittedName>
        <fullName evidence="1">Phage terminase, large subunit, PBSX family</fullName>
    </submittedName>
</protein>
<evidence type="ECO:0000313" key="1">
    <source>
        <dbReference type="EMBL" id="CUO99336.1"/>
    </source>
</evidence>
<dbReference type="Gene3D" id="3.30.420.280">
    <property type="match status" value="1"/>
</dbReference>
<dbReference type="RefSeq" id="WP_242859176.1">
    <property type="nucleotide sequence ID" value="NZ_CZAY01000001.1"/>
</dbReference>
<dbReference type="GO" id="GO:0006355">
    <property type="term" value="P:regulation of DNA-templated transcription"/>
    <property type="evidence" value="ECO:0007669"/>
    <property type="project" value="InterPro"/>
</dbReference>
<dbReference type="SUPFAM" id="SSF46894">
    <property type="entry name" value="C-terminal effector domain of the bipartite response regulators"/>
    <property type="match status" value="1"/>
</dbReference>
<name>A0A174JMF5_9FIRM</name>
<dbReference type="GO" id="GO:0003677">
    <property type="term" value="F:DNA binding"/>
    <property type="evidence" value="ECO:0007669"/>
    <property type="project" value="InterPro"/>
</dbReference>